<accession>A0AAJ1U8Q8</accession>
<proteinExistence type="predicted"/>
<organism evidence="2 3">
    <name type="scientific">Rhodalgimonas zhirmunskyi</name>
    <dbReference type="NCBI Taxonomy" id="2964767"/>
    <lineage>
        <taxon>Bacteria</taxon>
        <taxon>Pseudomonadati</taxon>
        <taxon>Pseudomonadota</taxon>
        <taxon>Alphaproteobacteria</taxon>
        <taxon>Rhodobacterales</taxon>
        <taxon>Roseobacteraceae</taxon>
        <taxon>Rhodalgimonas</taxon>
    </lineage>
</organism>
<keyword evidence="1" id="KW-0732">Signal</keyword>
<comment type="caution">
    <text evidence="2">The sequence shown here is derived from an EMBL/GenBank/DDBJ whole genome shotgun (WGS) entry which is preliminary data.</text>
</comment>
<evidence type="ECO:0000256" key="1">
    <source>
        <dbReference type="SAM" id="SignalP"/>
    </source>
</evidence>
<feature type="signal peptide" evidence="1">
    <location>
        <begin position="1"/>
        <end position="22"/>
    </location>
</feature>
<keyword evidence="3" id="KW-1185">Reference proteome</keyword>
<reference evidence="2" key="1">
    <citation type="submission" date="2022-07" db="EMBL/GenBank/DDBJ databases">
        <authorList>
            <person name="Otstavnykh N."/>
            <person name="Isaeva M."/>
            <person name="Bystritskaya E."/>
        </authorList>
    </citation>
    <scope>NUCLEOTIDE SEQUENCE</scope>
    <source>
        <strain evidence="2">10Alg 79</strain>
    </source>
</reference>
<reference evidence="2" key="2">
    <citation type="submission" date="2023-04" db="EMBL/GenBank/DDBJ databases">
        <title>'Rhodoalgimonas zhirmunskyi' gen. nov., isolated from a red alga.</title>
        <authorList>
            <person name="Nedashkovskaya O.I."/>
            <person name="Otstavnykh N.Y."/>
            <person name="Bystritskaya E.P."/>
            <person name="Balabanova L.A."/>
            <person name="Isaeva M.P."/>
        </authorList>
    </citation>
    <scope>NUCLEOTIDE SEQUENCE</scope>
    <source>
        <strain evidence="2">10Alg 79</strain>
    </source>
</reference>
<dbReference type="AlphaFoldDB" id="A0AAJ1U8Q8"/>
<evidence type="ECO:0008006" key="4">
    <source>
        <dbReference type="Google" id="ProtNLM"/>
    </source>
</evidence>
<evidence type="ECO:0000313" key="2">
    <source>
        <dbReference type="EMBL" id="MDQ2094850.1"/>
    </source>
</evidence>
<dbReference type="Proteomes" id="UP001227162">
    <property type="component" value="Unassembled WGS sequence"/>
</dbReference>
<feature type="chain" id="PRO_5042579848" description="C-type lysozyme inhibitor domain-containing protein" evidence="1">
    <location>
        <begin position="23"/>
        <end position="117"/>
    </location>
</feature>
<protein>
    <recommendedName>
        <fullName evidence="4">C-type lysozyme inhibitor domain-containing protein</fullName>
    </recommendedName>
</protein>
<name>A0AAJ1U8Q8_9RHOB</name>
<dbReference type="RefSeq" id="WP_317626459.1">
    <property type="nucleotide sequence ID" value="NZ_JANFFA010000003.1"/>
</dbReference>
<evidence type="ECO:0000313" key="3">
    <source>
        <dbReference type="Proteomes" id="UP001227162"/>
    </source>
</evidence>
<sequence length="117" mass="12258">MSKTVFTLLTSAGLILASPALADELTGAALVSALSGKSFSCTAEGKKMTMQFAQAKKNGSVSYKGVWGGRSFKSEYRLSKKGRYSNQGRGRKISTDGKGHFVFTGAGVPKAVCVVAK</sequence>
<dbReference type="EMBL" id="JANFFA010000003">
    <property type="protein sequence ID" value="MDQ2094850.1"/>
    <property type="molecule type" value="Genomic_DNA"/>
</dbReference>
<gene>
    <name evidence="2" type="ORF">NOI20_12070</name>
</gene>